<keyword evidence="6" id="KW-0802">TPR repeat</keyword>
<comment type="caution">
    <text evidence="8">The sequence shown here is derived from an EMBL/GenBank/DDBJ whole genome shotgun (WGS) entry which is preliminary data.</text>
</comment>
<evidence type="ECO:0000256" key="1">
    <source>
        <dbReference type="ARBA" id="ARBA00004173"/>
    </source>
</evidence>
<comment type="subcellular location">
    <subcellularLocation>
        <location evidence="1">Mitochondrion</location>
    </subcellularLocation>
</comment>
<gene>
    <name evidence="9" type="ORF">E5676_scaffold13G003480</name>
    <name evidence="8" type="ORF">E6C27_scaffold139G003460</name>
</gene>
<dbReference type="EMBL" id="SSTE01022915">
    <property type="protein sequence ID" value="KAA0031579.1"/>
    <property type="molecule type" value="Genomic_DNA"/>
</dbReference>
<dbReference type="PANTHER" id="PTHR45717:SF10">
    <property type="entry name" value="OS10G0501000 PROTEIN"/>
    <property type="match status" value="1"/>
</dbReference>
<dbReference type="Gene3D" id="1.25.40.10">
    <property type="entry name" value="Tetratricopeptide repeat domain"/>
    <property type="match status" value="6"/>
</dbReference>
<dbReference type="PROSITE" id="PS50005">
    <property type="entry name" value="TPR"/>
    <property type="match status" value="1"/>
</dbReference>
<evidence type="ECO:0000256" key="5">
    <source>
        <dbReference type="ARBA" id="ARBA00023128"/>
    </source>
</evidence>
<dbReference type="GO" id="GO:0003729">
    <property type="term" value="F:mRNA binding"/>
    <property type="evidence" value="ECO:0007669"/>
    <property type="project" value="UniProtKB-ARBA"/>
</dbReference>
<dbReference type="InterPro" id="IPR011990">
    <property type="entry name" value="TPR-like_helical_dom_sf"/>
</dbReference>
<dbReference type="SUPFAM" id="SSF48452">
    <property type="entry name" value="TPR-like"/>
    <property type="match status" value="2"/>
</dbReference>
<dbReference type="Pfam" id="PF01535">
    <property type="entry name" value="PPR"/>
    <property type="match status" value="7"/>
</dbReference>
<dbReference type="GO" id="GO:0005739">
    <property type="term" value="C:mitochondrion"/>
    <property type="evidence" value="ECO:0007669"/>
    <property type="project" value="UniProtKB-SubCell"/>
</dbReference>
<protein>
    <submittedName>
        <fullName evidence="8 9">Pentatricopeptide repeat-containing protein</fullName>
    </submittedName>
</protein>
<feature type="repeat" description="PPR" evidence="7">
    <location>
        <begin position="182"/>
        <end position="216"/>
    </location>
</feature>
<keyword evidence="3" id="KW-0677">Repeat</keyword>
<keyword evidence="5" id="KW-0496">Mitochondrion</keyword>
<evidence type="ECO:0000256" key="7">
    <source>
        <dbReference type="PROSITE-ProRule" id="PRU00708"/>
    </source>
</evidence>
<organism evidence="8 10">
    <name type="scientific">Cucumis melo var. makuwa</name>
    <name type="common">Oriental melon</name>
    <dbReference type="NCBI Taxonomy" id="1194695"/>
    <lineage>
        <taxon>Eukaryota</taxon>
        <taxon>Viridiplantae</taxon>
        <taxon>Streptophyta</taxon>
        <taxon>Embryophyta</taxon>
        <taxon>Tracheophyta</taxon>
        <taxon>Spermatophyta</taxon>
        <taxon>Magnoliopsida</taxon>
        <taxon>eudicotyledons</taxon>
        <taxon>Gunneridae</taxon>
        <taxon>Pentapetalae</taxon>
        <taxon>rosids</taxon>
        <taxon>fabids</taxon>
        <taxon>Cucurbitales</taxon>
        <taxon>Cucurbitaceae</taxon>
        <taxon>Benincaseae</taxon>
        <taxon>Cucumis</taxon>
    </lineage>
</organism>
<keyword evidence="4" id="KW-0809">Transit peptide</keyword>
<feature type="repeat" description="PPR" evidence="7">
    <location>
        <begin position="877"/>
        <end position="911"/>
    </location>
</feature>
<reference evidence="10 11" key="1">
    <citation type="submission" date="2019-08" db="EMBL/GenBank/DDBJ databases">
        <title>Draft genome sequences of two oriental melons (Cucumis melo L. var makuwa).</title>
        <authorList>
            <person name="Kwon S.-Y."/>
        </authorList>
    </citation>
    <scope>NUCLEOTIDE SEQUENCE [LARGE SCALE GENOMIC DNA]</scope>
    <source>
        <strain evidence="11">cv. Chang Bougi</strain>
        <strain evidence="10">cv. SW 3</strain>
        <tissue evidence="8">Leaf</tissue>
    </source>
</reference>
<evidence type="ECO:0000313" key="10">
    <source>
        <dbReference type="Proteomes" id="UP000321393"/>
    </source>
</evidence>
<dbReference type="OrthoDB" id="1890565at2759"/>
<evidence type="ECO:0000256" key="6">
    <source>
        <dbReference type="PROSITE-ProRule" id="PRU00339"/>
    </source>
</evidence>
<feature type="repeat" description="TPR" evidence="6">
    <location>
        <begin position="393"/>
        <end position="426"/>
    </location>
</feature>
<dbReference type="EMBL" id="SSTD01013385">
    <property type="protein sequence ID" value="TYK07031.1"/>
    <property type="molecule type" value="Genomic_DNA"/>
</dbReference>
<dbReference type="Proteomes" id="UP000321947">
    <property type="component" value="Unassembled WGS sequence"/>
</dbReference>
<feature type="repeat" description="PPR" evidence="7">
    <location>
        <begin position="701"/>
        <end position="735"/>
    </location>
</feature>
<dbReference type="PROSITE" id="PS51375">
    <property type="entry name" value="PPR"/>
    <property type="match status" value="5"/>
</dbReference>
<evidence type="ECO:0000313" key="11">
    <source>
        <dbReference type="Proteomes" id="UP000321947"/>
    </source>
</evidence>
<evidence type="ECO:0000256" key="2">
    <source>
        <dbReference type="ARBA" id="ARBA00007626"/>
    </source>
</evidence>
<evidence type="ECO:0000256" key="4">
    <source>
        <dbReference type="ARBA" id="ARBA00022946"/>
    </source>
</evidence>
<dbReference type="AlphaFoldDB" id="A0A5A7SQP0"/>
<feature type="repeat" description="PPR" evidence="7">
    <location>
        <begin position="147"/>
        <end position="181"/>
    </location>
</feature>
<sequence>MVRKLRSWNNNLIPNLLIQTSKPQSNSLFCTKTLSLPFSSTPPPQSTILRNQIIDIRDPKISVIPVLEKWVGDGRAIWKPELQYLVYLTKNFRRFNHALEISQWMTDRRYMSLSASDAALRLDLIHSVHGLEHAENYFNSISTRLKTSNVYGSLLGCYVREKSVEKAEAIMQEMRKMGIANTSFAYNVLINLYAQIGQHEKIDLLIEEMKMKGIPQDIYSIRNLCAAYVAKTDISGMEKILKRIEEDSEFKADWRIYSIAANGYLTAGLETEALSMLNKMEKKIRPNTNKLAFEFLLSLYERTGHKNEVYRVWNTFKPLTRQTRVPYALMITSLAKLDDVEGAERIFQEWESKCTVYDFRVLNRLLVAYCRKGLLDKAEWVVNQAVVGRTPFASTWSLLATGYAEYGHMSKAVEMLKKAMLVGRQNWKPKRRDILEACLDYLEKQGDAETMEEIVRLCKSSGTVAKEMYYRLLRTSIAGGKPVLSILEQMKMDGFAADEEKEKENRPFTFGPSVLPPELPVDSSVLNPTMMKLHCSQSWLFSSNFKVLQALFYSTKSLPSSRSTEDTLFRRVFRAGDPRISIVRVLDQWIEEGRKVNQSDIQALIKQLRKFGRFNHALQLCEWIHNERNKNPSPGDIAVQLHLISKARGLEQAEKYFSSIRESSRDHKVYGALLNCYVENKNLEKAEAIMQKMREVGFMKTPLSYNVMLSLYADLGKQEKFDELIKEMEEMGIGHDRFTYNIRMNAYAATSDIANMEKLLSKMEADSLVAMDWHSYFTVGNGYLKAGFSENGILMLKKAEQLIGDKQKWSAYEYLITLYGAIGNKDEVYRVWNLYSNLEKRFNSGYLCMINSLMKLDDIDGAERILKEWESGDTCFDFRIPNMMINSYCTKGFMDKAEAYISRLIENGKEPRAFAWDRLVSGYHSNGLTNKAAETLKKAISVSPPRWKPNNHIVAACLEYLKTNGNVELAEEIIGLLCKGDIFPSNICNRLEDYIHSENQTSIKCLDLLDLKGQSEGLDHELD</sequence>
<dbReference type="NCBIfam" id="TIGR00756">
    <property type="entry name" value="PPR"/>
    <property type="match status" value="4"/>
</dbReference>
<dbReference type="PANTHER" id="PTHR45717">
    <property type="entry name" value="OS12G0527900 PROTEIN"/>
    <property type="match status" value="1"/>
</dbReference>
<name>A0A5A7SQP0_CUCMM</name>
<evidence type="ECO:0000256" key="3">
    <source>
        <dbReference type="ARBA" id="ARBA00022737"/>
    </source>
</evidence>
<dbReference type="Pfam" id="PF13812">
    <property type="entry name" value="PPR_3"/>
    <property type="match status" value="2"/>
</dbReference>
<feature type="repeat" description="PPR" evidence="7">
    <location>
        <begin position="666"/>
        <end position="700"/>
    </location>
</feature>
<evidence type="ECO:0000313" key="9">
    <source>
        <dbReference type="EMBL" id="TYK07031.1"/>
    </source>
</evidence>
<dbReference type="Proteomes" id="UP000321393">
    <property type="component" value="Unassembled WGS sequence"/>
</dbReference>
<comment type="similarity">
    <text evidence="2">Belongs to the PPR family. P subfamily.</text>
</comment>
<dbReference type="InterPro" id="IPR019734">
    <property type="entry name" value="TPR_rpt"/>
</dbReference>
<accession>A0A5A7SQP0</accession>
<evidence type="ECO:0000313" key="8">
    <source>
        <dbReference type="EMBL" id="KAA0031579.1"/>
    </source>
</evidence>
<proteinExistence type="inferred from homology"/>
<dbReference type="InterPro" id="IPR002885">
    <property type="entry name" value="PPR_rpt"/>
</dbReference>
<dbReference type="FunFam" id="1.25.40.10:FF:000385">
    <property type="entry name" value="Pentatricopeptide repeat-containing protein mitochondrial"/>
    <property type="match status" value="2"/>
</dbReference>